<feature type="transmembrane region" description="Helical" evidence="3">
    <location>
        <begin position="103"/>
        <end position="127"/>
    </location>
</feature>
<dbReference type="SUPFAM" id="SSF50685">
    <property type="entry name" value="Barwin-like endoglucanases"/>
    <property type="match status" value="1"/>
</dbReference>
<reference evidence="4" key="2">
    <citation type="journal article" date="2023" name="IMA Fungus">
        <title>Comparative genomic study of the Penicillium genus elucidates a diverse pangenome and 15 lateral gene transfer events.</title>
        <authorList>
            <person name="Petersen C."/>
            <person name="Sorensen T."/>
            <person name="Nielsen M.R."/>
            <person name="Sondergaard T.E."/>
            <person name="Sorensen J.L."/>
            <person name="Fitzpatrick D.A."/>
            <person name="Frisvad J.C."/>
            <person name="Nielsen K.L."/>
        </authorList>
    </citation>
    <scope>NUCLEOTIDE SEQUENCE</scope>
    <source>
        <strain evidence="4">IBT 26290</strain>
    </source>
</reference>
<feature type="compositionally biased region" description="Polar residues" evidence="2">
    <location>
        <begin position="1"/>
        <end position="11"/>
    </location>
</feature>
<dbReference type="AlphaFoldDB" id="A0A9W9LNB0"/>
<evidence type="ECO:0000313" key="5">
    <source>
        <dbReference type="Proteomes" id="UP001149163"/>
    </source>
</evidence>
<dbReference type="InterPro" id="IPR036908">
    <property type="entry name" value="RlpA-like_sf"/>
</dbReference>
<feature type="region of interest" description="Disordered" evidence="2">
    <location>
        <begin position="1"/>
        <end position="46"/>
    </location>
</feature>
<evidence type="ECO:0008006" key="6">
    <source>
        <dbReference type="Google" id="ProtNLM"/>
    </source>
</evidence>
<dbReference type="EMBL" id="JAPQKN010000003">
    <property type="protein sequence ID" value="KAJ5166765.1"/>
    <property type="molecule type" value="Genomic_DNA"/>
</dbReference>
<sequence length="254" mass="26839">METSEKQTNPTVDHDANTMSAIKDNSYETQDPAAQHAQDPWGSMPKRKPVPTAIAAIGTDEAAAPTEASAAIAKSVPSGKKRAWFPLGGVGVWFTSQRRSRKILIIGIGAGILILALIIGLAVGLTVGKKNHSNLSLPTSNGGPYEGDLTYYNPGLGACGYTNTDSDMICAVSHILFDAASTGSNPNANPLCGLKLRLRRNGVSVDVKIVDRCVGCAVTDLDVTEAVFKKVADLDQGRVTMEWSWLETSPVSVS</sequence>
<dbReference type="Gene3D" id="2.40.40.10">
    <property type="entry name" value="RlpA-like domain"/>
    <property type="match status" value="1"/>
</dbReference>
<dbReference type="InterPro" id="IPR051477">
    <property type="entry name" value="Expansin_CellWall"/>
</dbReference>
<reference evidence="4" key="1">
    <citation type="submission" date="2022-11" db="EMBL/GenBank/DDBJ databases">
        <authorList>
            <person name="Petersen C."/>
        </authorList>
    </citation>
    <scope>NUCLEOTIDE SEQUENCE</scope>
    <source>
        <strain evidence="4">IBT 26290</strain>
    </source>
</reference>
<organism evidence="4 5">
    <name type="scientific">Penicillium canariense</name>
    <dbReference type="NCBI Taxonomy" id="189055"/>
    <lineage>
        <taxon>Eukaryota</taxon>
        <taxon>Fungi</taxon>
        <taxon>Dikarya</taxon>
        <taxon>Ascomycota</taxon>
        <taxon>Pezizomycotina</taxon>
        <taxon>Eurotiomycetes</taxon>
        <taxon>Eurotiomycetidae</taxon>
        <taxon>Eurotiales</taxon>
        <taxon>Aspergillaceae</taxon>
        <taxon>Penicillium</taxon>
    </lineage>
</organism>
<dbReference type="PANTHER" id="PTHR31836">
    <property type="match status" value="1"/>
</dbReference>
<keyword evidence="3" id="KW-0812">Transmembrane</keyword>
<dbReference type="GeneID" id="81426847"/>
<dbReference type="CDD" id="cd22191">
    <property type="entry name" value="DPBB_RlpA_EXP_N-like"/>
    <property type="match status" value="1"/>
</dbReference>
<evidence type="ECO:0000256" key="1">
    <source>
        <dbReference type="ARBA" id="ARBA00022729"/>
    </source>
</evidence>
<dbReference type="OrthoDB" id="623670at2759"/>
<accession>A0A9W9LNB0</accession>
<keyword evidence="5" id="KW-1185">Reference proteome</keyword>
<keyword evidence="3" id="KW-1133">Transmembrane helix</keyword>
<keyword evidence="3" id="KW-0472">Membrane</keyword>
<dbReference type="RefSeq" id="XP_056543226.1">
    <property type="nucleotide sequence ID" value="XM_056687671.1"/>
</dbReference>
<dbReference type="Proteomes" id="UP001149163">
    <property type="component" value="Unassembled WGS sequence"/>
</dbReference>
<gene>
    <name evidence="4" type="ORF">N7482_005546</name>
</gene>
<dbReference type="PANTHER" id="PTHR31836:SF27">
    <property type="entry name" value="RLPA-LIKE PROTEIN DOUBLE-PSI BETA-BARREL DOMAIN-CONTAINING PROTEIN"/>
    <property type="match status" value="1"/>
</dbReference>
<comment type="caution">
    <text evidence="4">The sequence shown here is derived from an EMBL/GenBank/DDBJ whole genome shotgun (WGS) entry which is preliminary data.</text>
</comment>
<evidence type="ECO:0000256" key="2">
    <source>
        <dbReference type="SAM" id="MobiDB-lite"/>
    </source>
</evidence>
<keyword evidence="1" id="KW-0732">Signal</keyword>
<protein>
    <recommendedName>
        <fullName evidence="6">RlpA-like protein double-psi beta-barrel domain-containing protein</fullName>
    </recommendedName>
</protein>
<proteinExistence type="predicted"/>
<name>A0A9W9LNB0_9EURO</name>
<evidence type="ECO:0000313" key="4">
    <source>
        <dbReference type="EMBL" id="KAJ5166765.1"/>
    </source>
</evidence>
<evidence type="ECO:0000256" key="3">
    <source>
        <dbReference type="SAM" id="Phobius"/>
    </source>
</evidence>